<dbReference type="HOGENOM" id="CLU_009579_29_8_1"/>
<dbReference type="SUPFAM" id="SSF81321">
    <property type="entry name" value="Family A G protein-coupled receptor-like"/>
    <property type="match status" value="1"/>
</dbReference>
<organism evidence="12 13">
    <name type="scientific">Nematostella vectensis</name>
    <name type="common">Starlet sea anemone</name>
    <dbReference type="NCBI Taxonomy" id="45351"/>
    <lineage>
        <taxon>Eukaryota</taxon>
        <taxon>Metazoa</taxon>
        <taxon>Cnidaria</taxon>
        <taxon>Anthozoa</taxon>
        <taxon>Hexacorallia</taxon>
        <taxon>Actiniaria</taxon>
        <taxon>Edwardsiidae</taxon>
        <taxon>Nematostella</taxon>
    </lineage>
</organism>
<keyword evidence="2" id="KW-1003">Cell membrane</keyword>
<name>A7SMR5_NEMVE</name>
<dbReference type="InterPro" id="IPR000276">
    <property type="entry name" value="GPCR_Rhodpsn"/>
</dbReference>
<keyword evidence="13" id="KW-1185">Reference proteome</keyword>
<keyword evidence="7 9" id="KW-0675">Receptor</keyword>
<evidence type="ECO:0000256" key="5">
    <source>
        <dbReference type="ARBA" id="ARBA00023040"/>
    </source>
</evidence>
<dbReference type="PROSITE" id="PS00237">
    <property type="entry name" value="G_PROTEIN_RECEP_F1_1"/>
    <property type="match status" value="1"/>
</dbReference>
<keyword evidence="4 10" id="KW-1133">Transmembrane helix</keyword>
<protein>
    <recommendedName>
        <fullName evidence="11">G-protein coupled receptors family 1 profile domain-containing protein</fullName>
    </recommendedName>
</protein>
<dbReference type="GO" id="GO:0007186">
    <property type="term" value="P:G protein-coupled receptor signaling pathway"/>
    <property type="evidence" value="ECO:0000318"/>
    <property type="project" value="GO_Central"/>
</dbReference>
<evidence type="ECO:0000256" key="8">
    <source>
        <dbReference type="ARBA" id="ARBA00023224"/>
    </source>
</evidence>
<dbReference type="GO" id="GO:0004930">
    <property type="term" value="F:G protein-coupled receptor activity"/>
    <property type="evidence" value="ECO:0000318"/>
    <property type="project" value="GO_Central"/>
</dbReference>
<feature type="domain" description="G-protein coupled receptors family 1 profile" evidence="11">
    <location>
        <begin position="15"/>
        <end position="135"/>
    </location>
</feature>
<evidence type="ECO:0000313" key="13">
    <source>
        <dbReference type="Proteomes" id="UP000001593"/>
    </source>
</evidence>
<evidence type="ECO:0000256" key="3">
    <source>
        <dbReference type="ARBA" id="ARBA00022692"/>
    </source>
</evidence>
<evidence type="ECO:0000256" key="1">
    <source>
        <dbReference type="ARBA" id="ARBA00004651"/>
    </source>
</evidence>
<feature type="non-terminal residue" evidence="12">
    <location>
        <position position="1"/>
    </location>
</feature>
<keyword evidence="8 9" id="KW-0807">Transducer</keyword>
<dbReference type="PRINTS" id="PR00237">
    <property type="entry name" value="GPCRRHODOPSN"/>
</dbReference>
<evidence type="ECO:0000259" key="11">
    <source>
        <dbReference type="PROSITE" id="PS50262"/>
    </source>
</evidence>
<comment type="similarity">
    <text evidence="9">Belongs to the G-protein coupled receptor 1 family.</text>
</comment>
<proteinExistence type="inferred from homology"/>
<dbReference type="STRING" id="45351.A7SMR5"/>
<feature type="transmembrane region" description="Helical" evidence="10">
    <location>
        <begin position="112"/>
        <end position="133"/>
    </location>
</feature>
<dbReference type="PANTHER" id="PTHR24249:SF372">
    <property type="entry name" value="G-PROTEIN COUPLED RECEPTORS FAMILY 1 PROFILE DOMAIN-CONTAINING PROTEIN"/>
    <property type="match status" value="1"/>
</dbReference>
<dbReference type="EMBL" id="DS469711">
    <property type="protein sequence ID" value="EDO35034.1"/>
    <property type="molecule type" value="Genomic_DNA"/>
</dbReference>
<dbReference type="Proteomes" id="UP000001593">
    <property type="component" value="Unassembled WGS sequence"/>
</dbReference>
<dbReference type="Gene3D" id="1.20.1070.10">
    <property type="entry name" value="Rhodopsin 7-helix transmembrane proteins"/>
    <property type="match status" value="1"/>
</dbReference>
<dbReference type="GO" id="GO:0005886">
    <property type="term" value="C:plasma membrane"/>
    <property type="evidence" value="ECO:0000318"/>
    <property type="project" value="GO_Central"/>
</dbReference>
<evidence type="ECO:0000256" key="2">
    <source>
        <dbReference type="ARBA" id="ARBA00022475"/>
    </source>
</evidence>
<keyword evidence="6 10" id="KW-0472">Membrane</keyword>
<evidence type="ECO:0000313" key="12">
    <source>
        <dbReference type="EMBL" id="EDO35034.1"/>
    </source>
</evidence>
<keyword evidence="3 9" id="KW-0812">Transmembrane</keyword>
<keyword evidence="5 9" id="KW-0297">G-protein coupled receptor</keyword>
<dbReference type="AlphaFoldDB" id="A7SMR5"/>
<reference evidence="12 13" key="1">
    <citation type="journal article" date="2007" name="Science">
        <title>Sea anemone genome reveals ancestral eumetazoan gene repertoire and genomic organization.</title>
        <authorList>
            <person name="Putnam N.H."/>
            <person name="Srivastava M."/>
            <person name="Hellsten U."/>
            <person name="Dirks B."/>
            <person name="Chapman J."/>
            <person name="Salamov A."/>
            <person name="Terry A."/>
            <person name="Shapiro H."/>
            <person name="Lindquist E."/>
            <person name="Kapitonov V.V."/>
            <person name="Jurka J."/>
            <person name="Genikhovich G."/>
            <person name="Grigoriev I.V."/>
            <person name="Lucas S.M."/>
            <person name="Steele R.E."/>
            <person name="Finnerty J.R."/>
            <person name="Technau U."/>
            <person name="Martindale M.Q."/>
            <person name="Rokhsar D.S."/>
        </authorList>
    </citation>
    <scope>NUCLEOTIDE SEQUENCE [LARGE SCALE GENOMIC DNA]</scope>
    <source>
        <strain evidence="13">CH2 X CH6</strain>
    </source>
</reference>
<dbReference type="PhylomeDB" id="A7SMR5"/>
<dbReference type="Pfam" id="PF00001">
    <property type="entry name" value="7tm_1"/>
    <property type="match status" value="1"/>
</dbReference>
<evidence type="ECO:0000256" key="4">
    <source>
        <dbReference type="ARBA" id="ARBA00022989"/>
    </source>
</evidence>
<gene>
    <name evidence="12" type="ORF">NEMVEDRAFT_v1g28225</name>
</gene>
<evidence type="ECO:0000256" key="10">
    <source>
        <dbReference type="SAM" id="Phobius"/>
    </source>
</evidence>
<feature type="transmembrane region" description="Helical" evidence="10">
    <location>
        <begin position="68"/>
        <end position="91"/>
    </location>
</feature>
<sequence>YWVLRGLVGVIIVFGNALIIYLIATRRSLHSTTNWLTLSLATADFLIGIAVVPSSYFCAFKLVTSCDVVLVSILNFIFLFVSVGNLCVITVDRYVAVRMPYKYYVLKTRRARRWMIGMAWGLPGVVSCLPLTWQH</sequence>
<dbReference type="InterPro" id="IPR017452">
    <property type="entry name" value="GPCR_Rhodpsn_7TM"/>
</dbReference>
<feature type="transmembrane region" description="Helical" evidence="10">
    <location>
        <begin position="36"/>
        <end position="56"/>
    </location>
</feature>
<dbReference type="InterPro" id="IPR050569">
    <property type="entry name" value="TAAR"/>
</dbReference>
<evidence type="ECO:0000256" key="7">
    <source>
        <dbReference type="ARBA" id="ARBA00023170"/>
    </source>
</evidence>
<dbReference type="eggNOG" id="KOG3656">
    <property type="taxonomic scope" value="Eukaryota"/>
</dbReference>
<comment type="subcellular location">
    <subcellularLocation>
        <location evidence="1">Cell membrane</location>
        <topology evidence="1">Multi-pass membrane protein</topology>
    </subcellularLocation>
</comment>
<dbReference type="PROSITE" id="PS50262">
    <property type="entry name" value="G_PROTEIN_RECEP_F1_2"/>
    <property type="match status" value="1"/>
</dbReference>
<accession>A7SMR5</accession>
<feature type="non-terminal residue" evidence="12">
    <location>
        <position position="135"/>
    </location>
</feature>
<feature type="transmembrane region" description="Helical" evidence="10">
    <location>
        <begin position="6"/>
        <end position="24"/>
    </location>
</feature>
<evidence type="ECO:0000256" key="6">
    <source>
        <dbReference type="ARBA" id="ARBA00023136"/>
    </source>
</evidence>
<evidence type="ECO:0000256" key="9">
    <source>
        <dbReference type="RuleBase" id="RU000688"/>
    </source>
</evidence>
<dbReference type="InParanoid" id="A7SMR5"/>
<dbReference type="PANTHER" id="PTHR24249">
    <property type="entry name" value="HISTAMINE RECEPTOR-RELATED G-PROTEIN COUPLED RECEPTOR"/>
    <property type="match status" value="1"/>
</dbReference>